<dbReference type="Pfam" id="PF13091">
    <property type="entry name" value="PLDc_2"/>
    <property type="match status" value="2"/>
</dbReference>
<keyword evidence="10" id="KW-0594">Phospholipid biosynthesis</keyword>
<dbReference type="KEGG" id="gaw:V144x_44630"/>
<keyword evidence="5 13" id="KW-0812">Transmembrane</keyword>
<dbReference type="InterPro" id="IPR027379">
    <property type="entry name" value="CLS_N"/>
</dbReference>
<keyword evidence="8" id="KW-0443">Lipid metabolism</keyword>
<dbReference type="RefSeq" id="WP_144988029.1">
    <property type="nucleotide sequence ID" value="NZ_CP037920.1"/>
</dbReference>
<feature type="domain" description="PLD phosphodiesterase" evidence="14">
    <location>
        <begin position="402"/>
        <end position="429"/>
    </location>
</feature>
<keyword evidence="11" id="KW-1208">Phospholipid metabolism</keyword>
<keyword evidence="4 15" id="KW-0808">Transferase</keyword>
<dbReference type="EC" id="2.7.8.-" evidence="12"/>
<reference evidence="15 16" key="1">
    <citation type="submission" date="2019-03" db="EMBL/GenBank/DDBJ databases">
        <title>Deep-cultivation of Planctomycetes and their phenomic and genomic characterization uncovers novel biology.</title>
        <authorList>
            <person name="Wiegand S."/>
            <person name="Jogler M."/>
            <person name="Boedeker C."/>
            <person name="Pinto D."/>
            <person name="Vollmers J."/>
            <person name="Rivas-Marin E."/>
            <person name="Kohn T."/>
            <person name="Peeters S.H."/>
            <person name="Heuer A."/>
            <person name="Rast P."/>
            <person name="Oberbeckmann S."/>
            <person name="Bunk B."/>
            <person name="Jeske O."/>
            <person name="Meyerdierks A."/>
            <person name="Storesund J.E."/>
            <person name="Kallscheuer N."/>
            <person name="Luecker S."/>
            <person name="Lage O.M."/>
            <person name="Pohl T."/>
            <person name="Merkel B.J."/>
            <person name="Hornburger P."/>
            <person name="Mueller R.-W."/>
            <person name="Bruemmer F."/>
            <person name="Labrenz M."/>
            <person name="Spormann A.M."/>
            <person name="Op den Camp H."/>
            <person name="Overmann J."/>
            <person name="Amann R."/>
            <person name="Jetten M.S.M."/>
            <person name="Mascher T."/>
            <person name="Medema M.H."/>
            <person name="Devos D.P."/>
            <person name="Kaster A.-K."/>
            <person name="Ovreas L."/>
            <person name="Rohde M."/>
            <person name="Galperin M.Y."/>
            <person name="Jogler C."/>
        </authorList>
    </citation>
    <scope>NUCLEOTIDE SEQUENCE [LARGE SCALE GENOMIC DNA]</scope>
    <source>
        <strain evidence="15 16">V144</strain>
    </source>
</reference>
<gene>
    <name evidence="15" type="primary">cls</name>
    <name evidence="15" type="ORF">V144x_44630</name>
</gene>
<evidence type="ECO:0000256" key="4">
    <source>
        <dbReference type="ARBA" id="ARBA00022679"/>
    </source>
</evidence>
<dbReference type="InterPro" id="IPR001736">
    <property type="entry name" value="PLipase_D/transphosphatidylase"/>
</dbReference>
<dbReference type="InterPro" id="IPR025202">
    <property type="entry name" value="PLD-like_dom"/>
</dbReference>
<protein>
    <recommendedName>
        <fullName evidence="12">Cardiolipin synthase</fullName>
        <ecNumber evidence="12">2.7.8.-</ecNumber>
    </recommendedName>
</protein>
<keyword evidence="6" id="KW-0677">Repeat</keyword>
<evidence type="ECO:0000313" key="15">
    <source>
        <dbReference type="EMBL" id="QDT98953.1"/>
    </source>
</evidence>
<evidence type="ECO:0000313" key="16">
    <source>
        <dbReference type="Proteomes" id="UP000318704"/>
    </source>
</evidence>
<dbReference type="AlphaFoldDB" id="A0A517W118"/>
<feature type="transmembrane region" description="Helical" evidence="13">
    <location>
        <begin position="12"/>
        <end position="30"/>
    </location>
</feature>
<dbReference type="NCBIfam" id="TIGR04265">
    <property type="entry name" value="bac_cardiolipin"/>
    <property type="match status" value="1"/>
</dbReference>
<evidence type="ECO:0000256" key="11">
    <source>
        <dbReference type="ARBA" id="ARBA00023264"/>
    </source>
</evidence>
<proteinExistence type="predicted"/>
<evidence type="ECO:0000256" key="2">
    <source>
        <dbReference type="ARBA" id="ARBA00022475"/>
    </source>
</evidence>
<dbReference type="InterPro" id="IPR022924">
    <property type="entry name" value="Cardiolipin_synthase"/>
</dbReference>
<dbReference type="GO" id="GO:0032049">
    <property type="term" value="P:cardiolipin biosynthetic process"/>
    <property type="evidence" value="ECO:0007669"/>
    <property type="project" value="UniProtKB-UniRule"/>
</dbReference>
<keyword evidence="9 13" id="KW-0472">Membrane</keyword>
<dbReference type="Gene3D" id="3.30.870.10">
    <property type="entry name" value="Endonuclease Chain A"/>
    <property type="match status" value="2"/>
</dbReference>
<dbReference type="GO" id="GO:0005886">
    <property type="term" value="C:plasma membrane"/>
    <property type="evidence" value="ECO:0007669"/>
    <property type="project" value="UniProtKB-SubCell"/>
</dbReference>
<evidence type="ECO:0000256" key="12">
    <source>
        <dbReference type="NCBIfam" id="TIGR04265"/>
    </source>
</evidence>
<dbReference type="SMART" id="SM00155">
    <property type="entry name" value="PLDc"/>
    <property type="match status" value="2"/>
</dbReference>
<dbReference type="CDD" id="cd09158">
    <property type="entry name" value="PLDc_EcCLS_like_2"/>
    <property type="match status" value="1"/>
</dbReference>
<evidence type="ECO:0000256" key="3">
    <source>
        <dbReference type="ARBA" id="ARBA00022516"/>
    </source>
</evidence>
<dbReference type="Pfam" id="PF13396">
    <property type="entry name" value="PLDc_N"/>
    <property type="match status" value="1"/>
</dbReference>
<name>A0A517W118_9PLAN</name>
<keyword evidence="3" id="KW-0444">Lipid biosynthesis</keyword>
<comment type="subcellular location">
    <subcellularLocation>
        <location evidence="1">Cell membrane</location>
        <topology evidence="1">Multi-pass membrane protein</topology>
    </subcellularLocation>
</comment>
<accession>A0A517W118</accession>
<evidence type="ECO:0000256" key="10">
    <source>
        <dbReference type="ARBA" id="ARBA00023209"/>
    </source>
</evidence>
<keyword evidence="7 13" id="KW-1133">Transmembrane helix</keyword>
<dbReference type="PANTHER" id="PTHR21248:SF22">
    <property type="entry name" value="PHOSPHOLIPASE D"/>
    <property type="match status" value="1"/>
</dbReference>
<evidence type="ECO:0000259" key="14">
    <source>
        <dbReference type="PROSITE" id="PS50035"/>
    </source>
</evidence>
<keyword evidence="2" id="KW-1003">Cell membrane</keyword>
<evidence type="ECO:0000256" key="1">
    <source>
        <dbReference type="ARBA" id="ARBA00004651"/>
    </source>
</evidence>
<evidence type="ECO:0000256" key="8">
    <source>
        <dbReference type="ARBA" id="ARBA00023098"/>
    </source>
</evidence>
<evidence type="ECO:0000256" key="5">
    <source>
        <dbReference type="ARBA" id="ARBA00022692"/>
    </source>
</evidence>
<dbReference type="GO" id="GO:0008808">
    <property type="term" value="F:cardiolipin synthase activity"/>
    <property type="evidence" value="ECO:0007669"/>
    <property type="project" value="UniProtKB-UniRule"/>
</dbReference>
<feature type="transmembrane region" description="Helical" evidence="13">
    <location>
        <begin position="37"/>
        <end position="59"/>
    </location>
</feature>
<dbReference type="Proteomes" id="UP000318704">
    <property type="component" value="Chromosome"/>
</dbReference>
<evidence type="ECO:0000256" key="7">
    <source>
        <dbReference type="ARBA" id="ARBA00022989"/>
    </source>
</evidence>
<sequence>MLHYLLLHPSNIILIFHPLLAIAVSIRVIMKRPATGVALAWLVLIAAVPFGGVLIYLLIGEHRIGRGRTRAIERLRTDYQKIADIAIQKGATDVDWSRHAFTARGMDKLGETIMGSRTVCGSELQLISDTQVILEKITEDVDAAQKSVLMEFYIWNAGGLADQVMEAVIRAAQRGVSCRLLIDALGARPWWKGKQPQQLREAGVKLLPALPVGIFRTFVGRTDLRIHRKIIVIDGEVAWTGSANLVDPRFFKQGAGVGQWVDAMVRLKGTVVIPMGAIMIGDWMLETGESINDIAEDAGLHFVDPYGPADVQVVPSGPGESGDGLLQMLLALINAAQDELVLTTPYLVPDESLLRAIIGAAGRGVKVLLIVPEKVDSLLTRYASRSYFDELLRVGVKIYLYQGGLLHTKSVMADGAISMFGTANLDMRSLWLNYEVSLFVYEPEFANELRSLQQTYIDDSRRLDSAEWKTRSFKERLLENTLRLVSPLL</sequence>
<organism evidence="15 16">
    <name type="scientific">Gimesia aquarii</name>
    <dbReference type="NCBI Taxonomy" id="2527964"/>
    <lineage>
        <taxon>Bacteria</taxon>
        <taxon>Pseudomonadati</taxon>
        <taxon>Planctomycetota</taxon>
        <taxon>Planctomycetia</taxon>
        <taxon>Planctomycetales</taxon>
        <taxon>Planctomycetaceae</taxon>
        <taxon>Gimesia</taxon>
    </lineage>
</organism>
<dbReference type="PANTHER" id="PTHR21248">
    <property type="entry name" value="CARDIOLIPIN SYNTHASE"/>
    <property type="match status" value="1"/>
</dbReference>
<dbReference type="SUPFAM" id="SSF56024">
    <property type="entry name" value="Phospholipase D/nuclease"/>
    <property type="match status" value="2"/>
</dbReference>
<evidence type="ECO:0000256" key="6">
    <source>
        <dbReference type="ARBA" id="ARBA00022737"/>
    </source>
</evidence>
<feature type="domain" description="PLD phosphodiesterase" evidence="14">
    <location>
        <begin position="222"/>
        <end position="249"/>
    </location>
</feature>
<dbReference type="PROSITE" id="PS50035">
    <property type="entry name" value="PLD"/>
    <property type="match status" value="2"/>
</dbReference>
<evidence type="ECO:0000256" key="13">
    <source>
        <dbReference type="SAM" id="Phobius"/>
    </source>
</evidence>
<dbReference type="EMBL" id="CP037920">
    <property type="protein sequence ID" value="QDT98953.1"/>
    <property type="molecule type" value="Genomic_DNA"/>
</dbReference>
<evidence type="ECO:0000256" key="9">
    <source>
        <dbReference type="ARBA" id="ARBA00023136"/>
    </source>
</evidence>